<dbReference type="Pfam" id="PF13401">
    <property type="entry name" value="AAA_22"/>
    <property type="match status" value="1"/>
</dbReference>
<feature type="repeat" description="WD" evidence="3">
    <location>
        <begin position="1965"/>
        <end position="1997"/>
    </location>
</feature>
<dbReference type="GO" id="GO:0016887">
    <property type="term" value="F:ATP hydrolysis activity"/>
    <property type="evidence" value="ECO:0007669"/>
    <property type="project" value="InterPro"/>
</dbReference>
<proteinExistence type="evidence at transcript level"/>
<feature type="repeat" description="WD" evidence="3">
    <location>
        <begin position="2134"/>
        <end position="2166"/>
    </location>
</feature>
<dbReference type="Pfam" id="PF13271">
    <property type="entry name" value="DUF4062"/>
    <property type="match status" value="1"/>
</dbReference>
<dbReference type="Pfam" id="PF25047">
    <property type="entry name" value="Beta-prop_TEP1_2nd"/>
    <property type="match status" value="1"/>
</dbReference>
<dbReference type="EMBL" id="LR791038">
    <property type="protein sequence ID" value="CAB3266900.1"/>
    <property type="molecule type" value="mRNA"/>
</dbReference>
<dbReference type="GO" id="GO:0070034">
    <property type="term" value="F:telomerase RNA binding"/>
    <property type="evidence" value="ECO:0007669"/>
    <property type="project" value="TreeGrafter"/>
</dbReference>
<dbReference type="InterPro" id="IPR019775">
    <property type="entry name" value="WD40_repeat_CS"/>
</dbReference>
<accession>A0A6F9DV68</accession>
<dbReference type="InterPro" id="IPR056828">
    <property type="entry name" value="Beta-prop_TEP1_C"/>
</dbReference>
<dbReference type="Pfam" id="PF17908">
    <property type="entry name" value="APAF1_C"/>
    <property type="match status" value="1"/>
</dbReference>
<dbReference type="GO" id="GO:0003720">
    <property type="term" value="F:telomerase activity"/>
    <property type="evidence" value="ECO:0007669"/>
    <property type="project" value="TreeGrafter"/>
</dbReference>
<sequence>MSIKNLYQVGLGVMETKVAKPTWYVNAVGCQPDLSQQILLQKCFYTDISSNKRNQSSCDILHKAKTKFQKPCQKFNSLQECEPVQLSFTTSSLNSLQGSLNPEVHKQVDIVAKRNKDFFVEKIAKALDESKKSIHLGTFCTTLPSKLNSKFPNCSQKKPLVPSNIPTEENEKVQFIKFVSSSMVSSPDFMNSNNQIYCAVKKIADFDPEFVLKLALYVRQDLNIRSTSNYLLACAAHLPPCRPFLDKYFCCTVLLPSDWIDVAEKFKICFNNGKSSLPSALRKCMVQKFLDFDEYQLAKYNRTKKVKNKLKLVNKSEVQNKAQDETSQPFTLKSLVRQLHIAKPAYHVMCIIGKKYPETIEKFYLSGISGTWNSELAGKRMKLKTPITWETQVSAKGNQAKVWQDLIDSKSLPYMATLRNVRNMIKAGISHKHHDVVIKYITNRTAVTKSRQFPFRFLSAYEVVEDLSSDITKQKTYKEKGWTVFLPKPLLDIYTQCGKKINKLDEVQKKQVNTIKHAITKKYSDTLKYTGAIVERYKKAFGVALDIATSDNLTPIKGRTLIACDVSAAMRVQCGILQKGSKRKLHEIAILFGLMCYSASEDCTMLIYGCGKIIPVEIEKGGILSNLQSILNLCECLDVHCTSSSDIWHDFLEQLYVERDQWDNFIVISKEINPMDKHTIFSFLERYRSRNGSIMFYDIELSGKSARFGEEMSGCPNNIKVCGFSDHLLRYIACGGGDAQLFYVENVDKKWGLPSQDEDKLHLPLLSIEDVPTSFEKFETIKIFLSSTLKDMVGERNILSKFVFPELRRRGAKLGKNIVECDFTWGIPNVSKKHLIQLCLTEIKNCQLFVGIVGDRYGWIPNPKDLPSEECIPANLTNKSITELEIYQGMNCISVNRSNRVFMYLRGETAKTKKNVKKHFAESASKNQKLQDLRNCIANFEHCESYDADWTISTDGKPVACDLTQFAEMVLSDLWNAVCAYSEVKNTSTNRMDINHANQEYLSEYYSSLFVGVDMFMKKITYKLHAALNESHGETHILYGPKGCGKTSVLAKLSKIFEQQSDRYLVVKHFVGFTPQTEHSTKYLLDALSYQLKLHLKHKDLQMNGESLKDSIDLFWHYIKLLKKISSKQIMVVVDDIDALLKSKAMNNLQWIQSNPADGVIFILSCIEKGFAYSLLQQQKHTYCHKIPYLHGRDSAAVVRKTLSVYSKKLNEQGFDNQLRKLLLKHESYRPIYLKLACEFLRLFGEYSTLDLMLHKLPGDVNSLLHYWLETVEHYVNDAFLISATLCIISCMPAGIEEEDLYHLINWLKWYYDESELERSRFCQIKHLISPFVYQPKTTKLMFNHTMHLEAVKKRYFLNGDKSQKFYHKAIALYYLMTLDGHAPNKSMTESLLQLPYHLHAGGDSKFLSQLLTSMNFVQAKCYYGCAKSLLNDYKLASESHVDGCNWTELQKLHSCISSSVHALEQYPIVINQYLADFGYHPFLENLECIEQVLCWSSKKEINYCERTLQEMRDVHPQCIALSPSGSKLACGTRNGRIVIFSAITGERVQFIHDVASVTDLLYVSEHLLLSGKVDGKITVWNDKGGVAVNEVKSHKKSVVSMSMPISGDYVLSIGFDKMLCVWKVSTYKSQLALETFPCVKVVLANIPNCIDIHPNKLHCAVGLWNGSIQIWSYLDNKKLAVFHSGCSSVLSLKYSKCGEYLYSTSLNSVTVCVWSSNTGYLITEIKTNMSAKVLSYMPTFNYVVVAGSGKGNSSDGTVRVWNGNLGRKIGCLKSDTTTLDHALCCALNRDHSKVAVGFWESKITVAHVDTTYHQEMFLVHKAPIRCICWTLQKWGDKEQEFVISGSDDKLINITSVENLKVVSTLKGHTGPVLSLACSQVYVSSTSEDFTIVLWSLKQIFSSNASFVSPVSVLRSHTDVPTCISFNESGTRLVSGGKDKNIMYWKAPAVIELRKNEAKPDLVVNNAHKDWITTCCWCCSEGKVVTGSNDFLVKIWKNADLLYILRNHKGFITSVCSKLDYIISSDNQGIALLWSLNGIEITSIKTDVPINDCRIGGEEIIATQNEVSDILNEDWPSQVMYEEWQQDHCAKISKTASKKSLSSNQHSSLVIAVALDNGTIETWKPLEAKEIVNLSGHSDQVTSLVHCGSILYTCSQDKTIKFWNLSDVSIETLPQQMTQQRHYSQISCMTVSDDLIVTGCIDGDVKIWHLDMKFYITKVAERKLHTKQVSGLHIFDPSSNITDGEVIIATAGFDGVLRICKLTKQSKSLVILSTLDTKHPVTMMSVEKESLLVIGNSKGHLVKFSLSANFAFESELLLKEYGDGWFKFCFQTKQNGIVYLNDKGQFYNQKCNFPVKDETFISALGHCQNESIIGDSKGYLSTMDSSVKRKIHDDKITGIMEFKDYIITTSYDQMIKVWKSKSMKQVGFYKASSSITQAWMSTDGHVIYADVAGFINVLKIGLSL</sequence>
<evidence type="ECO:0000259" key="4">
    <source>
        <dbReference type="PROSITE" id="PS50988"/>
    </source>
</evidence>
<reference evidence="5" key="1">
    <citation type="submission" date="2020-04" db="EMBL/GenBank/DDBJ databases">
        <authorList>
            <person name="Neveu A P."/>
        </authorList>
    </citation>
    <scope>NUCLEOTIDE SEQUENCE</scope>
    <source>
        <tissue evidence="5">Whole embryo</tissue>
    </source>
</reference>
<gene>
    <name evidence="5" type="primary">Tep1</name>
</gene>
<evidence type="ECO:0000256" key="3">
    <source>
        <dbReference type="PROSITE-ProRule" id="PRU00221"/>
    </source>
</evidence>
<dbReference type="InterPro" id="IPR049945">
    <property type="entry name" value="AAA_22"/>
</dbReference>
<feature type="repeat" description="WD" evidence="3">
    <location>
        <begin position="1866"/>
        <end position="1898"/>
    </location>
</feature>
<keyword evidence="1 3" id="KW-0853">WD repeat</keyword>
<dbReference type="Gene3D" id="2.130.10.10">
    <property type="entry name" value="YVTN repeat-like/Quinoprotein amine dehydrogenase"/>
    <property type="match status" value="6"/>
</dbReference>
<feature type="repeat" description="WD" evidence="3">
    <location>
        <begin position="1914"/>
        <end position="1946"/>
    </location>
</feature>
<dbReference type="InterPro" id="IPR011047">
    <property type="entry name" value="Quinoprotein_ADH-like_sf"/>
</dbReference>
<dbReference type="PROSITE" id="PS00678">
    <property type="entry name" value="WD_REPEATS_1"/>
    <property type="match status" value="1"/>
</dbReference>
<dbReference type="Pfam" id="PF25048">
    <property type="entry name" value="Beta-prop_TEP1_C"/>
    <property type="match status" value="1"/>
</dbReference>
<feature type="repeat" description="WD" evidence="3">
    <location>
        <begin position="2179"/>
        <end position="2211"/>
    </location>
</feature>
<dbReference type="InterPro" id="IPR015943">
    <property type="entry name" value="WD40/YVTN_repeat-like_dom_sf"/>
</dbReference>
<protein>
    <submittedName>
        <fullName evidence="5">Telomerase protein component 1</fullName>
    </submittedName>
</protein>
<evidence type="ECO:0000256" key="2">
    <source>
        <dbReference type="ARBA" id="ARBA00022737"/>
    </source>
</evidence>
<dbReference type="PANTHER" id="PTHR44791:SF1">
    <property type="entry name" value="TELOMERASE PROTEIN COMPONENT 1"/>
    <property type="match status" value="1"/>
</dbReference>
<dbReference type="InterPro" id="IPR037214">
    <property type="entry name" value="TROVE_dom_sf"/>
</dbReference>
<name>A0A6F9DV68_9ASCI</name>
<dbReference type="InterPro" id="IPR056829">
    <property type="entry name" value="Beta-prop_TEP1_2nd"/>
</dbReference>
<dbReference type="GO" id="GO:0000722">
    <property type="term" value="P:telomere maintenance via recombination"/>
    <property type="evidence" value="ECO:0007669"/>
    <property type="project" value="TreeGrafter"/>
</dbReference>
<dbReference type="SUPFAM" id="SSF140864">
    <property type="entry name" value="TROVE domain-like"/>
    <property type="match status" value="1"/>
</dbReference>
<dbReference type="Pfam" id="PF00400">
    <property type="entry name" value="WD40"/>
    <property type="match status" value="2"/>
</dbReference>
<dbReference type="InterPro" id="IPR027417">
    <property type="entry name" value="P-loop_NTPase"/>
</dbReference>
<dbReference type="InterPro" id="IPR008858">
    <property type="entry name" value="TROVE_dom"/>
</dbReference>
<dbReference type="SUPFAM" id="SSF52540">
    <property type="entry name" value="P-loop containing nucleoside triphosphate hydrolases"/>
    <property type="match status" value="1"/>
</dbReference>
<dbReference type="Pfam" id="PF05731">
    <property type="entry name" value="TROVE"/>
    <property type="match status" value="2"/>
</dbReference>
<organism evidence="5">
    <name type="scientific">Phallusia mammillata</name>
    <dbReference type="NCBI Taxonomy" id="59560"/>
    <lineage>
        <taxon>Eukaryota</taxon>
        <taxon>Metazoa</taxon>
        <taxon>Chordata</taxon>
        <taxon>Tunicata</taxon>
        <taxon>Ascidiacea</taxon>
        <taxon>Phlebobranchia</taxon>
        <taxon>Ascidiidae</taxon>
        <taxon>Phallusia</taxon>
    </lineage>
</organism>
<dbReference type="PROSITE" id="PS50988">
    <property type="entry name" value="TROVE"/>
    <property type="match status" value="1"/>
</dbReference>
<feature type="domain" description="TROVE" evidence="4">
    <location>
        <begin position="155"/>
        <end position="558"/>
    </location>
</feature>
<evidence type="ECO:0000313" key="5">
    <source>
        <dbReference type="EMBL" id="CAB3266900.1"/>
    </source>
</evidence>
<dbReference type="PANTHER" id="PTHR44791">
    <property type="entry name" value="TELOMERASE PROTEIN COMPONENT 1 TEP1"/>
    <property type="match status" value="1"/>
</dbReference>
<dbReference type="PROSITE" id="PS50294">
    <property type="entry name" value="WD_REPEATS_REGION"/>
    <property type="match status" value="1"/>
</dbReference>
<dbReference type="InterPro" id="IPR036465">
    <property type="entry name" value="vWFA_dom_sf"/>
</dbReference>
<feature type="repeat" description="WD" evidence="3">
    <location>
        <begin position="1592"/>
        <end position="1633"/>
    </location>
</feature>
<dbReference type="SUPFAM" id="SSF50998">
    <property type="entry name" value="Quinoprotein alcohol dehydrogenase-like"/>
    <property type="match status" value="1"/>
</dbReference>
<dbReference type="InterPro" id="IPR036322">
    <property type="entry name" value="WD40_repeat_dom_sf"/>
</dbReference>
<dbReference type="PROSITE" id="PS50082">
    <property type="entry name" value="WD_REPEATS_2"/>
    <property type="match status" value="6"/>
</dbReference>
<dbReference type="InterPro" id="IPR041452">
    <property type="entry name" value="APAF1_C"/>
</dbReference>
<dbReference type="SMART" id="SM00320">
    <property type="entry name" value="WD40"/>
    <property type="match status" value="15"/>
</dbReference>
<dbReference type="Gene3D" id="1.25.40.370">
    <property type="match status" value="1"/>
</dbReference>
<dbReference type="Gene3D" id="3.40.50.300">
    <property type="entry name" value="P-loop containing nucleotide triphosphate hydrolases"/>
    <property type="match status" value="1"/>
</dbReference>
<dbReference type="InterPro" id="IPR025139">
    <property type="entry name" value="DUF4062"/>
</dbReference>
<dbReference type="SUPFAM" id="SSF50978">
    <property type="entry name" value="WD40 repeat-like"/>
    <property type="match status" value="3"/>
</dbReference>
<dbReference type="InterPro" id="IPR001680">
    <property type="entry name" value="WD40_rpt"/>
</dbReference>
<dbReference type="InterPro" id="IPR052652">
    <property type="entry name" value="Telomerase_Complex_Comp"/>
</dbReference>
<dbReference type="Gene3D" id="3.40.50.410">
    <property type="entry name" value="von Willebrand factor, type A domain"/>
    <property type="match status" value="1"/>
</dbReference>
<evidence type="ECO:0000256" key="1">
    <source>
        <dbReference type="ARBA" id="ARBA00022574"/>
    </source>
</evidence>
<dbReference type="GO" id="GO:0005697">
    <property type="term" value="C:telomerase holoenzyme complex"/>
    <property type="evidence" value="ECO:0007669"/>
    <property type="project" value="TreeGrafter"/>
</dbReference>
<keyword evidence="2" id="KW-0677">Repeat</keyword>